<dbReference type="EMBL" id="SZUA01000003">
    <property type="protein sequence ID" value="TKR29564.1"/>
    <property type="molecule type" value="Genomic_DNA"/>
</dbReference>
<gene>
    <name evidence="4" type="ORF">FCE95_15650</name>
</gene>
<feature type="compositionally biased region" description="Low complexity" evidence="1">
    <location>
        <begin position="22"/>
        <end position="57"/>
    </location>
</feature>
<dbReference type="PROSITE" id="PS00018">
    <property type="entry name" value="EF_HAND_1"/>
    <property type="match status" value="1"/>
</dbReference>
<organism evidence="4 5">
    <name type="scientific">Luteimonas gilva</name>
    <dbReference type="NCBI Taxonomy" id="2572684"/>
    <lineage>
        <taxon>Bacteria</taxon>
        <taxon>Pseudomonadati</taxon>
        <taxon>Pseudomonadota</taxon>
        <taxon>Gammaproteobacteria</taxon>
        <taxon>Lysobacterales</taxon>
        <taxon>Lysobacteraceae</taxon>
        <taxon>Luteimonas</taxon>
    </lineage>
</organism>
<feature type="chain" id="PRO_5020419719" evidence="2">
    <location>
        <begin position="25"/>
        <end position="122"/>
    </location>
</feature>
<evidence type="ECO:0000259" key="3">
    <source>
        <dbReference type="PROSITE" id="PS50222"/>
    </source>
</evidence>
<comment type="caution">
    <text evidence="4">The sequence shown here is derived from an EMBL/GenBank/DDBJ whole genome shotgun (WGS) entry which is preliminary data.</text>
</comment>
<accession>A0A4U5JJL7</accession>
<dbReference type="Pfam" id="PF13202">
    <property type="entry name" value="EF-hand_5"/>
    <property type="match status" value="2"/>
</dbReference>
<dbReference type="InterPro" id="IPR002048">
    <property type="entry name" value="EF_hand_dom"/>
</dbReference>
<dbReference type="Proteomes" id="UP000308707">
    <property type="component" value="Unassembled WGS sequence"/>
</dbReference>
<protein>
    <submittedName>
        <fullName evidence="4">EF-hand domain-containing protein</fullName>
    </submittedName>
</protein>
<keyword evidence="5" id="KW-1185">Reference proteome</keyword>
<dbReference type="GO" id="GO:0005509">
    <property type="term" value="F:calcium ion binding"/>
    <property type="evidence" value="ECO:0007669"/>
    <property type="project" value="InterPro"/>
</dbReference>
<reference evidence="4 5" key="1">
    <citation type="submission" date="2019-04" db="EMBL/GenBank/DDBJ databases">
        <title>Reference strain of H23.</title>
        <authorList>
            <person name="Luo X."/>
        </authorList>
    </citation>
    <scope>NUCLEOTIDE SEQUENCE [LARGE SCALE GENOMIC DNA]</scope>
    <source>
        <strain evidence="4 5">H23</strain>
    </source>
</reference>
<evidence type="ECO:0000256" key="1">
    <source>
        <dbReference type="SAM" id="MobiDB-lite"/>
    </source>
</evidence>
<evidence type="ECO:0000313" key="4">
    <source>
        <dbReference type="EMBL" id="TKR29564.1"/>
    </source>
</evidence>
<feature type="compositionally biased region" description="Basic and acidic residues" evidence="1">
    <location>
        <begin position="62"/>
        <end position="76"/>
    </location>
</feature>
<evidence type="ECO:0000256" key="2">
    <source>
        <dbReference type="SAM" id="SignalP"/>
    </source>
</evidence>
<feature type="region of interest" description="Disordered" evidence="1">
    <location>
        <begin position="22"/>
        <end position="100"/>
    </location>
</feature>
<name>A0A4U5JJL7_9GAMM</name>
<dbReference type="PROSITE" id="PS50222">
    <property type="entry name" value="EF_HAND_2"/>
    <property type="match status" value="1"/>
</dbReference>
<feature type="domain" description="EF-hand" evidence="3">
    <location>
        <begin position="80"/>
        <end position="115"/>
    </location>
</feature>
<keyword evidence="2" id="KW-0732">Signal</keyword>
<dbReference type="Gene3D" id="1.10.238.10">
    <property type="entry name" value="EF-hand"/>
    <property type="match status" value="1"/>
</dbReference>
<proteinExistence type="predicted"/>
<dbReference type="InterPro" id="IPR018247">
    <property type="entry name" value="EF_Hand_1_Ca_BS"/>
</dbReference>
<dbReference type="SUPFAM" id="SSF47473">
    <property type="entry name" value="EF-hand"/>
    <property type="match status" value="1"/>
</dbReference>
<dbReference type="InterPro" id="IPR011992">
    <property type="entry name" value="EF-hand-dom_pair"/>
</dbReference>
<feature type="signal peptide" evidence="2">
    <location>
        <begin position="1"/>
        <end position="24"/>
    </location>
</feature>
<dbReference type="RefSeq" id="WP_137267967.1">
    <property type="nucleotide sequence ID" value="NZ_SZUA01000003.1"/>
</dbReference>
<evidence type="ECO:0000313" key="5">
    <source>
        <dbReference type="Proteomes" id="UP000308707"/>
    </source>
</evidence>
<dbReference type="AlphaFoldDB" id="A0A4U5JJL7"/>
<sequence length="122" mass="12243">MKSLNRTIPLLALTAALAAPAAFAQSSTGTPSPASPTTAADQQSAPPDAAAAPATTQGKAKTWADVDSDKDGKISKTESASEPAVGQIFDQADSNKDGSLTTDEYKAYIAKSNGASKSDKGG</sequence>
<dbReference type="OrthoDB" id="6310942at2"/>